<dbReference type="RefSeq" id="WP_021641830.1">
    <property type="nucleotide sequence ID" value="NZ_CACRUA010000029.1"/>
</dbReference>
<feature type="transmembrane region" description="Helical" evidence="1">
    <location>
        <begin position="86"/>
        <end position="104"/>
    </location>
</feature>
<protein>
    <recommendedName>
        <fullName evidence="3">EamA domain-containing protein</fullName>
    </recommendedName>
</protein>
<name>A0A6N3FW48_CLOSY</name>
<sequence>MIRPSSLCLTAIVGIPFIATAGPLDTSGFFFLLLAGILCALTYTLYAAASTGLSALETVLLPIIDPVMNPVWVFLFLGEAPGSKSIMGAAVVLIAVTARVVYGIQADAGKARMA</sequence>
<reference evidence="2" key="1">
    <citation type="submission" date="2019-11" db="EMBL/GenBank/DDBJ databases">
        <authorList>
            <person name="Feng L."/>
        </authorList>
    </citation>
    <scope>NUCLEOTIDE SEQUENCE</scope>
    <source>
        <strain evidence="2">CsymbiosumLFYP84</strain>
    </source>
</reference>
<keyword evidence="1" id="KW-1133">Transmembrane helix</keyword>
<evidence type="ECO:0008006" key="3">
    <source>
        <dbReference type="Google" id="ProtNLM"/>
    </source>
</evidence>
<feature type="transmembrane region" description="Helical" evidence="1">
    <location>
        <begin position="29"/>
        <end position="47"/>
    </location>
</feature>
<dbReference type="AlphaFoldDB" id="A0A6N3FW48"/>
<organism evidence="2">
    <name type="scientific">Clostridium symbiosum</name>
    <name type="common">Bacteroides symbiosus</name>
    <dbReference type="NCBI Taxonomy" id="1512"/>
    <lineage>
        <taxon>Bacteria</taxon>
        <taxon>Bacillati</taxon>
        <taxon>Bacillota</taxon>
        <taxon>Clostridia</taxon>
        <taxon>Lachnospirales</taxon>
        <taxon>Lachnospiraceae</taxon>
        <taxon>Otoolea</taxon>
    </lineage>
</organism>
<proteinExistence type="predicted"/>
<keyword evidence="1" id="KW-0812">Transmembrane</keyword>
<dbReference type="InterPro" id="IPR037185">
    <property type="entry name" value="EmrE-like"/>
</dbReference>
<dbReference type="EMBL" id="CACRUA010000029">
    <property type="protein sequence ID" value="VYU56270.1"/>
    <property type="molecule type" value="Genomic_DNA"/>
</dbReference>
<evidence type="ECO:0000313" key="2">
    <source>
        <dbReference type="EMBL" id="VYU56270.1"/>
    </source>
</evidence>
<gene>
    <name evidence="2" type="ORF">CSLFYP84_02725</name>
</gene>
<dbReference type="SUPFAM" id="SSF103481">
    <property type="entry name" value="Multidrug resistance efflux transporter EmrE"/>
    <property type="match status" value="1"/>
</dbReference>
<evidence type="ECO:0000256" key="1">
    <source>
        <dbReference type="SAM" id="Phobius"/>
    </source>
</evidence>
<accession>A0A6N3FW48</accession>
<keyword evidence="1" id="KW-0472">Membrane</keyword>
<feature type="transmembrane region" description="Helical" evidence="1">
    <location>
        <begin position="59"/>
        <end position="80"/>
    </location>
</feature>